<feature type="compositionally biased region" description="Basic and acidic residues" evidence="1">
    <location>
        <begin position="53"/>
        <end position="62"/>
    </location>
</feature>
<feature type="region of interest" description="Disordered" evidence="1">
    <location>
        <begin position="29"/>
        <end position="62"/>
    </location>
</feature>
<evidence type="ECO:0000313" key="3">
    <source>
        <dbReference type="Proteomes" id="UP001234178"/>
    </source>
</evidence>
<sequence length="124" mass="14305">MNRQFLIEEQLRSLLSRVFGYLRQETRKKKEAKQMNLRDSLSRPAVKSGTLDQTKRGETRKIKGESENALVSAGNHFDYVENEGREMGRLKYQILGRTRMKRIRGGINIIGLSSVSRRIGHTKV</sequence>
<protein>
    <submittedName>
        <fullName evidence="2">Uncharacterized protein</fullName>
    </submittedName>
</protein>
<keyword evidence="3" id="KW-1185">Reference proteome</keyword>
<name>A0ABR0AFY7_9CRUS</name>
<dbReference type="Proteomes" id="UP001234178">
    <property type="component" value="Unassembled WGS sequence"/>
</dbReference>
<dbReference type="EMBL" id="JAOYFB010000037">
    <property type="protein sequence ID" value="KAK4024037.1"/>
    <property type="molecule type" value="Genomic_DNA"/>
</dbReference>
<evidence type="ECO:0000313" key="2">
    <source>
        <dbReference type="EMBL" id="KAK4024037.1"/>
    </source>
</evidence>
<proteinExistence type="predicted"/>
<reference evidence="2 3" key="1">
    <citation type="journal article" date="2023" name="Nucleic Acids Res.">
        <title>The hologenome of Daphnia magna reveals possible DNA methylation and microbiome-mediated evolution of the host genome.</title>
        <authorList>
            <person name="Chaturvedi A."/>
            <person name="Li X."/>
            <person name="Dhandapani V."/>
            <person name="Marshall H."/>
            <person name="Kissane S."/>
            <person name="Cuenca-Cambronero M."/>
            <person name="Asole G."/>
            <person name="Calvet F."/>
            <person name="Ruiz-Romero M."/>
            <person name="Marangio P."/>
            <person name="Guigo R."/>
            <person name="Rago D."/>
            <person name="Mirbahai L."/>
            <person name="Eastwood N."/>
            <person name="Colbourne J.K."/>
            <person name="Zhou J."/>
            <person name="Mallon E."/>
            <person name="Orsini L."/>
        </authorList>
    </citation>
    <scope>NUCLEOTIDE SEQUENCE [LARGE SCALE GENOMIC DNA]</scope>
    <source>
        <strain evidence="2">LRV0_1</strain>
    </source>
</reference>
<evidence type="ECO:0000256" key="1">
    <source>
        <dbReference type="SAM" id="MobiDB-lite"/>
    </source>
</evidence>
<accession>A0ABR0AFY7</accession>
<gene>
    <name evidence="2" type="ORF">OUZ56_009428</name>
</gene>
<comment type="caution">
    <text evidence="2">The sequence shown here is derived from an EMBL/GenBank/DDBJ whole genome shotgun (WGS) entry which is preliminary data.</text>
</comment>
<organism evidence="2 3">
    <name type="scientific">Daphnia magna</name>
    <dbReference type="NCBI Taxonomy" id="35525"/>
    <lineage>
        <taxon>Eukaryota</taxon>
        <taxon>Metazoa</taxon>
        <taxon>Ecdysozoa</taxon>
        <taxon>Arthropoda</taxon>
        <taxon>Crustacea</taxon>
        <taxon>Branchiopoda</taxon>
        <taxon>Diplostraca</taxon>
        <taxon>Cladocera</taxon>
        <taxon>Anomopoda</taxon>
        <taxon>Daphniidae</taxon>
        <taxon>Daphnia</taxon>
    </lineage>
</organism>